<comment type="caution">
    <text evidence="1">The sequence shown here is derived from an EMBL/GenBank/DDBJ whole genome shotgun (WGS) entry which is preliminary data.</text>
</comment>
<gene>
    <name evidence="1" type="ORF">A2311_01305</name>
</gene>
<dbReference type="PROSITE" id="PS51257">
    <property type="entry name" value="PROKAR_LIPOPROTEIN"/>
    <property type="match status" value="1"/>
</dbReference>
<name>A0A1F4TNR7_UNCSA</name>
<evidence type="ECO:0000313" key="1">
    <source>
        <dbReference type="EMBL" id="OGC34316.1"/>
    </source>
</evidence>
<dbReference type="AlphaFoldDB" id="A0A1F4TNR7"/>
<reference evidence="1 2" key="1">
    <citation type="journal article" date="2016" name="Nat. Commun.">
        <title>Thousands of microbial genomes shed light on interconnected biogeochemical processes in an aquifer system.</title>
        <authorList>
            <person name="Anantharaman K."/>
            <person name="Brown C.T."/>
            <person name="Hug L.A."/>
            <person name="Sharon I."/>
            <person name="Castelle C.J."/>
            <person name="Probst A.J."/>
            <person name="Thomas B.C."/>
            <person name="Singh A."/>
            <person name="Wilkins M.J."/>
            <person name="Karaoz U."/>
            <person name="Brodie E.L."/>
            <person name="Williams K.H."/>
            <person name="Hubbard S.S."/>
            <person name="Banfield J.F."/>
        </authorList>
    </citation>
    <scope>NUCLEOTIDE SEQUENCE [LARGE SCALE GENOMIC DNA]</scope>
</reference>
<dbReference type="Proteomes" id="UP000178951">
    <property type="component" value="Unassembled WGS sequence"/>
</dbReference>
<accession>A0A1F4TNR7</accession>
<organism evidence="1 2">
    <name type="scientific">candidate division WOR-1 bacterium RIFOXYB2_FULL_48_7</name>
    <dbReference type="NCBI Taxonomy" id="1802583"/>
    <lineage>
        <taxon>Bacteria</taxon>
        <taxon>Bacillati</taxon>
        <taxon>Saganbacteria</taxon>
    </lineage>
</organism>
<dbReference type="EMBL" id="MEUF01000046">
    <property type="protein sequence ID" value="OGC34316.1"/>
    <property type="molecule type" value="Genomic_DNA"/>
</dbReference>
<evidence type="ECO:0000313" key="2">
    <source>
        <dbReference type="Proteomes" id="UP000178951"/>
    </source>
</evidence>
<proteinExistence type="predicted"/>
<sequence length="197" mass="21156">MRKIFIHFGLIAIFILGTIVMVGCSASTTDVTTTTATTTTTTTTTTITTTTTTSTSTSLSTSTTTTTTTVTTSTITPFSGTYYIYGTIIKGVCTFDVATISLNHTDVDVTEFFTKEVDISGSSPVLFSLTYPTSELTVECKIMADAPYDFTAYVGGVGATTGEIAVLFTQLLTITLEATNYYTYLPTFEMFVEQEEP</sequence>
<protein>
    <submittedName>
        <fullName evidence="1">Uncharacterized protein</fullName>
    </submittedName>
</protein>